<protein>
    <recommendedName>
        <fullName evidence="4">YfhD family protein</fullName>
    </recommendedName>
</protein>
<dbReference type="RefSeq" id="WP_263061181.1">
    <property type="nucleotide sequence ID" value="NZ_JAOUSE010000008.1"/>
</dbReference>
<organism evidence="2 3">
    <name type="scientific">Pallidibacillus thermolactis</name>
    <dbReference type="NCBI Taxonomy" id="251051"/>
    <lineage>
        <taxon>Bacteria</taxon>
        <taxon>Bacillati</taxon>
        <taxon>Bacillota</taxon>
        <taxon>Bacilli</taxon>
        <taxon>Bacillales</taxon>
        <taxon>Bacillaceae</taxon>
        <taxon>Pallidibacillus</taxon>
    </lineage>
</organism>
<gene>
    <name evidence="2" type="ORF">OEV82_04615</name>
</gene>
<accession>A0ABT2WDI8</accession>
<evidence type="ECO:0000256" key="1">
    <source>
        <dbReference type="SAM" id="MobiDB-lite"/>
    </source>
</evidence>
<dbReference type="Proteomes" id="UP001208656">
    <property type="component" value="Unassembled WGS sequence"/>
</dbReference>
<evidence type="ECO:0008006" key="4">
    <source>
        <dbReference type="Google" id="ProtNLM"/>
    </source>
</evidence>
<evidence type="ECO:0000313" key="3">
    <source>
        <dbReference type="Proteomes" id="UP001208656"/>
    </source>
</evidence>
<evidence type="ECO:0000313" key="2">
    <source>
        <dbReference type="EMBL" id="MCU9593740.1"/>
    </source>
</evidence>
<reference evidence="2 3" key="1">
    <citation type="submission" date="2022-10" db="EMBL/GenBank/DDBJ databases">
        <title>Description of Fervidibacillus gen. nov. in the family Fervidibacillaceae fam. nov. with two species, Fervidibacillus albus sp. nov., and Fervidibacillus halotolerans sp. nov., isolated from tidal flat sediments.</title>
        <authorList>
            <person name="Kwon K.K."/>
            <person name="Yang S.-H."/>
        </authorList>
    </citation>
    <scope>NUCLEOTIDE SEQUENCE [LARGE SCALE GENOMIC DNA]</scope>
    <source>
        <strain evidence="2 3">DSM 23332</strain>
    </source>
</reference>
<proteinExistence type="predicted"/>
<feature type="region of interest" description="Disordered" evidence="1">
    <location>
        <begin position="1"/>
        <end position="55"/>
    </location>
</feature>
<sequence length="55" mass="6203">MAKRTKKNDAQQKNKQGIDSAIQDTEFAKEIGSAKANEIQKEEAKRRRADGWNIG</sequence>
<dbReference type="EMBL" id="JAOUSE010000008">
    <property type="protein sequence ID" value="MCU9593740.1"/>
    <property type="molecule type" value="Genomic_DNA"/>
</dbReference>
<keyword evidence="3" id="KW-1185">Reference proteome</keyword>
<name>A0ABT2WDI8_9BACI</name>
<comment type="caution">
    <text evidence="2">The sequence shown here is derived from an EMBL/GenBank/DDBJ whole genome shotgun (WGS) entry which is preliminary data.</text>
</comment>